<comment type="caution">
    <text evidence="1">The sequence shown here is derived from an EMBL/GenBank/DDBJ whole genome shotgun (WGS) entry which is preliminary data.</text>
</comment>
<evidence type="ECO:0000313" key="2">
    <source>
        <dbReference type="Proteomes" id="UP001299608"/>
    </source>
</evidence>
<accession>A0AAW5BZX1</accession>
<dbReference type="RefSeq" id="WP_238053541.1">
    <property type="nucleotide sequence ID" value="NZ_JAKNGE010000011.1"/>
</dbReference>
<evidence type="ECO:0000313" key="1">
    <source>
        <dbReference type="EMBL" id="MCG4745846.1"/>
    </source>
</evidence>
<sequence length="58" mass="6828">MIDNKLRKQHLGDSRRNRLLGLENMKKYPSEFQTGFLRPAYEGTELEAPASPVRRRVR</sequence>
<dbReference type="Proteomes" id="UP001299608">
    <property type="component" value="Unassembled WGS sequence"/>
</dbReference>
<organism evidence="1 2">
    <name type="scientific">Enterocloster aldenensis</name>
    <dbReference type="NCBI Taxonomy" id="358742"/>
    <lineage>
        <taxon>Bacteria</taxon>
        <taxon>Bacillati</taxon>
        <taxon>Bacillota</taxon>
        <taxon>Clostridia</taxon>
        <taxon>Lachnospirales</taxon>
        <taxon>Lachnospiraceae</taxon>
        <taxon>Enterocloster</taxon>
    </lineage>
</organism>
<name>A0AAW5BZX1_9FIRM</name>
<gene>
    <name evidence="1" type="ORF">L0N08_10525</name>
</gene>
<proteinExistence type="predicted"/>
<reference evidence="1" key="1">
    <citation type="submission" date="2022-01" db="EMBL/GenBank/DDBJ databases">
        <title>Collection of gut derived symbiotic bacterial strains cultured from healthy donors.</title>
        <authorList>
            <person name="Lin H."/>
            <person name="Kohout C."/>
            <person name="Waligurski E."/>
            <person name="Pamer E.G."/>
        </authorList>
    </citation>
    <scope>NUCLEOTIDE SEQUENCE</scope>
    <source>
        <strain evidence="1">DFI.6.55</strain>
    </source>
</reference>
<dbReference type="EMBL" id="JAKNGE010000011">
    <property type="protein sequence ID" value="MCG4745846.1"/>
    <property type="molecule type" value="Genomic_DNA"/>
</dbReference>
<protein>
    <submittedName>
        <fullName evidence="1">Uncharacterized protein</fullName>
    </submittedName>
</protein>
<dbReference type="AlphaFoldDB" id="A0AAW5BZX1"/>